<organism evidence="2 3">
    <name type="scientific">Haemonchus contortus</name>
    <name type="common">Barber pole worm</name>
    <dbReference type="NCBI Taxonomy" id="6289"/>
    <lineage>
        <taxon>Eukaryota</taxon>
        <taxon>Metazoa</taxon>
        <taxon>Ecdysozoa</taxon>
        <taxon>Nematoda</taxon>
        <taxon>Chromadorea</taxon>
        <taxon>Rhabditida</taxon>
        <taxon>Rhabditina</taxon>
        <taxon>Rhabditomorpha</taxon>
        <taxon>Strongyloidea</taxon>
        <taxon>Trichostrongylidae</taxon>
        <taxon>Haemonchus</taxon>
    </lineage>
</organism>
<name>A0A7I4YX94_HAECO</name>
<feature type="signal peptide" evidence="1">
    <location>
        <begin position="1"/>
        <end position="17"/>
    </location>
</feature>
<dbReference type="OMA" id="VNDWIEV"/>
<dbReference type="Proteomes" id="UP000025227">
    <property type="component" value="Unplaced"/>
</dbReference>
<accession>A0A7I4YX94</accession>
<evidence type="ECO:0000313" key="2">
    <source>
        <dbReference type="Proteomes" id="UP000025227"/>
    </source>
</evidence>
<keyword evidence="1" id="KW-0732">Signal</keyword>
<evidence type="ECO:0000256" key="1">
    <source>
        <dbReference type="SAM" id="SignalP"/>
    </source>
</evidence>
<evidence type="ECO:0000313" key="3">
    <source>
        <dbReference type="WBParaSite" id="HCON_00156170-00001"/>
    </source>
</evidence>
<dbReference type="AlphaFoldDB" id="A0A7I4YX94"/>
<protein>
    <submittedName>
        <fullName evidence="3">DUF725 domain-containing protein</fullName>
    </submittedName>
</protein>
<dbReference type="WBParaSite" id="HCON_00156170-00001">
    <property type="protein sequence ID" value="HCON_00156170-00001"/>
    <property type="gene ID" value="HCON_00156170"/>
</dbReference>
<feature type="chain" id="PRO_5029512792" evidence="1">
    <location>
        <begin position="18"/>
        <end position="369"/>
    </location>
</feature>
<keyword evidence="2" id="KW-1185">Reference proteome</keyword>
<proteinExistence type="predicted"/>
<dbReference type="OrthoDB" id="5811517at2759"/>
<sequence length="369" mass="40431">MMRIVALSALVVVSVLAQDCSSPAATRETFGQYLVCMKQSIDQNYMLYENEIREHGRRAALACFSPSIDEGNKNDRCVLNQNDLNQVAWDRHGPLRDCTICRTFASGALKALKSTPEEDQRCIRTEITKAIAREANYCLQRKISGFAGVPDIPDIEEGSFNHKDSVISYISDHILIQSRLAFCRERKPARAANTNKCLHNPFVGYLAEHCKVLSSCDGRLATGTCAKTIPQTRTATCNCITDARDELKKRIASISTVFNDLLSGRSGIAIGSANKVDTCVSSIKKQMVTPVNDWVAVIDSALTTCIKKKPAGQNLGMESMLNVGCRKVFADTTGAAADQLKTGFDFVNNLIDAMVERSGRFCGTHCLQA</sequence>
<reference evidence="3" key="1">
    <citation type="submission" date="2020-12" db="UniProtKB">
        <authorList>
            <consortium name="WormBaseParasite"/>
        </authorList>
    </citation>
    <scope>IDENTIFICATION</scope>
    <source>
        <strain evidence="3">MHco3</strain>
    </source>
</reference>